<evidence type="ECO:0000256" key="3">
    <source>
        <dbReference type="SAM" id="SignalP"/>
    </source>
</evidence>
<evidence type="ECO:0000313" key="5">
    <source>
        <dbReference type="Proteomes" id="UP001219525"/>
    </source>
</evidence>
<name>A0AAD6VE76_9AGAR</name>
<keyword evidence="2" id="KW-0812">Transmembrane</keyword>
<dbReference type="AlphaFoldDB" id="A0AAD6VE76"/>
<evidence type="ECO:0000256" key="2">
    <source>
        <dbReference type="SAM" id="Phobius"/>
    </source>
</evidence>
<comment type="caution">
    <text evidence="4">The sequence shown here is derived from an EMBL/GenBank/DDBJ whole genome shotgun (WGS) entry which is preliminary data.</text>
</comment>
<protein>
    <recommendedName>
        <fullName evidence="6">Transmembrane protein</fullName>
    </recommendedName>
</protein>
<keyword evidence="3" id="KW-0732">Signal</keyword>
<feature type="region of interest" description="Disordered" evidence="1">
    <location>
        <begin position="135"/>
        <end position="161"/>
    </location>
</feature>
<dbReference type="EMBL" id="JARJCW010000028">
    <property type="protein sequence ID" value="KAJ7210436.1"/>
    <property type="molecule type" value="Genomic_DNA"/>
</dbReference>
<keyword evidence="5" id="KW-1185">Reference proteome</keyword>
<organism evidence="4 5">
    <name type="scientific">Mycena pura</name>
    <dbReference type="NCBI Taxonomy" id="153505"/>
    <lineage>
        <taxon>Eukaryota</taxon>
        <taxon>Fungi</taxon>
        <taxon>Dikarya</taxon>
        <taxon>Basidiomycota</taxon>
        <taxon>Agaricomycotina</taxon>
        <taxon>Agaricomycetes</taxon>
        <taxon>Agaricomycetidae</taxon>
        <taxon>Agaricales</taxon>
        <taxon>Marasmiineae</taxon>
        <taxon>Mycenaceae</taxon>
        <taxon>Mycena</taxon>
    </lineage>
</organism>
<reference evidence="4" key="1">
    <citation type="submission" date="2023-03" db="EMBL/GenBank/DDBJ databases">
        <title>Massive genome expansion in bonnet fungi (Mycena s.s.) driven by repeated elements and novel gene families across ecological guilds.</title>
        <authorList>
            <consortium name="Lawrence Berkeley National Laboratory"/>
            <person name="Harder C.B."/>
            <person name="Miyauchi S."/>
            <person name="Viragh M."/>
            <person name="Kuo A."/>
            <person name="Thoen E."/>
            <person name="Andreopoulos B."/>
            <person name="Lu D."/>
            <person name="Skrede I."/>
            <person name="Drula E."/>
            <person name="Henrissat B."/>
            <person name="Morin E."/>
            <person name="Kohler A."/>
            <person name="Barry K."/>
            <person name="LaButti K."/>
            <person name="Morin E."/>
            <person name="Salamov A."/>
            <person name="Lipzen A."/>
            <person name="Mereny Z."/>
            <person name="Hegedus B."/>
            <person name="Baldrian P."/>
            <person name="Stursova M."/>
            <person name="Weitz H."/>
            <person name="Taylor A."/>
            <person name="Grigoriev I.V."/>
            <person name="Nagy L.G."/>
            <person name="Martin F."/>
            <person name="Kauserud H."/>
        </authorList>
    </citation>
    <scope>NUCLEOTIDE SEQUENCE</scope>
    <source>
        <strain evidence="4">9144</strain>
    </source>
</reference>
<evidence type="ECO:0000313" key="4">
    <source>
        <dbReference type="EMBL" id="KAJ7210436.1"/>
    </source>
</evidence>
<feature type="chain" id="PRO_5042026363" description="Transmembrane protein" evidence="3">
    <location>
        <begin position="24"/>
        <end position="296"/>
    </location>
</feature>
<proteinExistence type="predicted"/>
<feature type="region of interest" description="Disordered" evidence="1">
    <location>
        <begin position="37"/>
        <end position="61"/>
    </location>
</feature>
<sequence length="296" mass="30914">MMGKRGLGHALLLVALLAHVARSVAIADSASIPGPTLADDPLSPPLPTGVDDPAGLAGLLPDLDPSPPASTSFATTYIAITPPGPTSPAAKISNAKSRTTTAVVVAGVVVSAATVLLAILTAAFFQYRRRRVRRPAARASGTSHSRRTGQSLRRPVSSFFSPAEPVSSDGYAYAEGSLKGGGADKSNWPRAPFAGPDYEYIERPSAAFAFGRENGPGAGYECDDAFESALPVWKSPASAGLQIDKLTPPPSFRASAKRPALRIDTSYASRPRRTEYVSTRDAAGRLNGRVHISYGS</sequence>
<evidence type="ECO:0000256" key="1">
    <source>
        <dbReference type="SAM" id="MobiDB-lite"/>
    </source>
</evidence>
<gene>
    <name evidence="4" type="ORF">GGX14DRAFT_450709</name>
</gene>
<accession>A0AAD6VE76</accession>
<feature type="compositionally biased region" description="Polar residues" evidence="1">
    <location>
        <begin position="140"/>
        <end position="151"/>
    </location>
</feature>
<dbReference type="Proteomes" id="UP001219525">
    <property type="component" value="Unassembled WGS sequence"/>
</dbReference>
<keyword evidence="2" id="KW-1133">Transmembrane helix</keyword>
<evidence type="ECO:0008006" key="6">
    <source>
        <dbReference type="Google" id="ProtNLM"/>
    </source>
</evidence>
<feature type="compositionally biased region" description="Low complexity" evidence="1">
    <location>
        <begin position="51"/>
        <end position="61"/>
    </location>
</feature>
<keyword evidence="2" id="KW-0472">Membrane</keyword>
<feature type="signal peptide" evidence="3">
    <location>
        <begin position="1"/>
        <end position="23"/>
    </location>
</feature>
<feature type="transmembrane region" description="Helical" evidence="2">
    <location>
        <begin position="102"/>
        <end position="125"/>
    </location>
</feature>